<evidence type="ECO:0000256" key="1">
    <source>
        <dbReference type="SAM" id="SignalP"/>
    </source>
</evidence>
<accession>A0A914XEQ1</accession>
<organism evidence="2 3">
    <name type="scientific">Plectus sambesii</name>
    <dbReference type="NCBI Taxonomy" id="2011161"/>
    <lineage>
        <taxon>Eukaryota</taxon>
        <taxon>Metazoa</taxon>
        <taxon>Ecdysozoa</taxon>
        <taxon>Nematoda</taxon>
        <taxon>Chromadorea</taxon>
        <taxon>Plectida</taxon>
        <taxon>Plectina</taxon>
        <taxon>Plectoidea</taxon>
        <taxon>Plectidae</taxon>
        <taxon>Plectus</taxon>
    </lineage>
</organism>
<protein>
    <submittedName>
        <fullName evidence="3">Uncharacterized protein</fullName>
    </submittedName>
</protein>
<feature type="chain" id="PRO_5037229487" evidence="1">
    <location>
        <begin position="23"/>
        <end position="146"/>
    </location>
</feature>
<feature type="signal peptide" evidence="1">
    <location>
        <begin position="1"/>
        <end position="22"/>
    </location>
</feature>
<keyword evidence="2" id="KW-1185">Reference proteome</keyword>
<evidence type="ECO:0000313" key="2">
    <source>
        <dbReference type="Proteomes" id="UP000887566"/>
    </source>
</evidence>
<name>A0A914XEQ1_9BILA</name>
<reference evidence="3" key="1">
    <citation type="submission" date="2022-11" db="UniProtKB">
        <authorList>
            <consortium name="WormBaseParasite"/>
        </authorList>
    </citation>
    <scope>IDENTIFICATION</scope>
</reference>
<sequence>MAFCFFTLAVIGVLSVTSSTSAGKVGECRTECIERNAYKVVRVHLKEIDVNVGLCRNVSEGAFVFAYTCDRRIGTWSHDPFAEDAVEFVGKLCPAVDMVDEKLMADCPTGDNNTSVVVPETKFVDEKHSEPAVNSDEFARRLARRR</sequence>
<dbReference type="WBParaSite" id="PSAMB.scaffold8180size6525.g31068.t1">
    <property type="protein sequence ID" value="PSAMB.scaffold8180size6525.g31068.t1"/>
    <property type="gene ID" value="PSAMB.scaffold8180size6525.g31068"/>
</dbReference>
<dbReference type="AlphaFoldDB" id="A0A914XEQ1"/>
<evidence type="ECO:0000313" key="3">
    <source>
        <dbReference type="WBParaSite" id="PSAMB.scaffold8180size6525.g31068.t1"/>
    </source>
</evidence>
<dbReference type="Proteomes" id="UP000887566">
    <property type="component" value="Unplaced"/>
</dbReference>
<keyword evidence="1" id="KW-0732">Signal</keyword>
<proteinExistence type="predicted"/>